<proteinExistence type="inferred from homology"/>
<evidence type="ECO:0000256" key="1">
    <source>
        <dbReference type="ARBA" id="ARBA00004651"/>
    </source>
</evidence>
<evidence type="ECO:0000313" key="7">
    <source>
        <dbReference type="EMBL" id="KAK6301360.1"/>
    </source>
</evidence>
<keyword evidence="6" id="KW-0472">Membrane</keyword>
<dbReference type="PANTHER" id="PTHR14319">
    <property type="entry name" value="FIVE-SPAN TRANSMEMBRANE PROTEIN M83"/>
    <property type="match status" value="1"/>
</dbReference>
<dbReference type="GO" id="GO:0005886">
    <property type="term" value="C:plasma membrane"/>
    <property type="evidence" value="ECO:0007669"/>
    <property type="project" value="UniProtKB-SubCell"/>
</dbReference>
<keyword evidence="5" id="KW-1133">Transmembrane helix</keyword>
<protein>
    <submittedName>
        <fullName evidence="7">Uncharacterized protein</fullName>
    </submittedName>
</protein>
<reference evidence="7 8" key="1">
    <citation type="submission" date="2021-04" db="EMBL/GenBank/DDBJ databases">
        <authorList>
            <person name="De Guttry C."/>
            <person name="Zahm M."/>
            <person name="Klopp C."/>
            <person name="Cabau C."/>
            <person name="Louis A."/>
            <person name="Berthelot C."/>
            <person name="Parey E."/>
            <person name="Roest Crollius H."/>
            <person name="Montfort J."/>
            <person name="Robinson-Rechavi M."/>
            <person name="Bucao C."/>
            <person name="Bouchez O."/>
            <person name="Gislard M."/>
            <person name="Lluch J."/>
            <person name="Milhes M."/>
            <person name="Lampietro C."/>
            <person name="Lopez Roques C."/>
            <person name="Donnadieu C."/>
            <person name="Braasch I."/>
            <person name="Desvignes T."/>
            <person name="Postlethwait J."/>
            <person name="Bobe J."/>
            <person name="Wedekind C."/>
            <person name="Guiguen Y."/>
        </authorList>
    </citation>
    <scope>NUCLEOTIDE SEQUENCE [LARGE SCALE GENOMIC DNA]</scope>
    <source>
        <strain evidence="7">Cs_M1</strain>
        <tissue evidence="7">Blood</tissue>
    </source>
</reference>
<dbReference type="InterPro" id="IPR021910">
    <property type="entry name" value="NGX6/PGAP6/MYMK"/>
</dbReference>
<keyword evidence="3" id="KW-1003">Cell membrane</keyword>
<evidence type="ECO:0000313" key="8">
    <source>
        <dbReference type="Proteomes" id="UP001356427"/>
    </source>
</evidence>
<dbReference type="Proteomes" id="UP001356427">
    <property type="component" value="Unassembled WGS sequence"/>
</dbReference>
<accession>A0AAN8L9A2</accession>
<gene>
    <name evidence="7" type="ORF">J4Q44_G00294580</name>
</gene>
<evidence type="ECO:0000256" key="5">
    <source>
        <dbReference type="ARBA" id="ARBA00022989"/>
    </source>
</evidence>
<sequence length="448" mass="48754">MVWRKINAFCEKNKMEIHILPSLLVLSFIATAFGDGGELTLVQELSSKPAQKLSRYGWYGNIRLTMFRIPDDTVAARWLFTVTRDSGFHCGTHNVTIYMSWGAPPVIDPVGRVNMTFNLSNPAPGDWYLAAHLPQDDGRIEHKGFPSCSYYFQPQLSVRRAVDTPILQATPLTQTASPDRPALLKVFVPEFMLSLSVSVSGCTWGEGLVNGDCSLVLTLGSSSPQGGLVRVNCSLIGCSAVLLAPPWNTWIRVAVDSYHSNRTTAFSISANYTVGCKPQSVGLSGDDYINRLRGNSSTTTSPGNSSVVVEAGLHNNVSLECVWSVPVLREELDVLSVRFSPVNGPSVTVTHTYPTLLTYPLNTQSTGGTLNLEITLNATNVTSGNSSVLACLSSWVPVLTLNQSQLCHTALYSAYGLSVNVSVPRTVIRLPFPQAATWYLTLQVFCNR</sequence>
<evidence type="ECO:0000256" key="4">
    <source>
        <dbReference type="ARBA" id="ARBA00022692"/>
    </source>
</evidence>
<dbReference type="AlphaFoldDB" id="A0AAN8L9A2"/>
<name>A0AAN8L9A2_9TELE</name>
<evidence type="ECO:0000256" key="6">
    <source>
        <dbReference type="ARBA" id="ARBA00023136"/>
    </source>
</evidence>
<dbReference type="EMBL" id="JAGTTL010000027">
    <property type="protein sequence ID" value="KAK6301360.1"/>
    <property type="molecule type" value="Genomic_DNA"/>
</dbReference>
<evidence type="ECO:0000256" key="2">
    <source>
        <dbReference type="ARBA" id="ARBA00005542"/>
    </source>
</evidence>
<organism evidence="7 8">
    <name type="scientific">Coregonus suidteri</name>
    <dbReference type="NCBI Taxonomy" id="861788"/>
    <lineage>
        <taxon>Eukaryota</taxon>
        <taxon>Metazoa</taxon>
        <taxon>Chordata</taxon>
        <taxon>Craniata</taxon>
        <taxon>Vertebrata</taxon>
        <taxon>Euteleostomi</taxon>
        <taxon>Actinopterygii</taxon>
        <taxon>Neopterygii</taxon>
        <taxon>Teleostei</taxon>
        <taxon>Protacanthopterygii</taxon>
        <taxon>Salmoniformes</taxon>
        <taxon>Salmonidae</taxon>
        <taxon>Coregoninae</taxon>
        <taxon>Coregonus</taxon>
    </lineage>
</organism>
<comment type="similarity">
    <text evidence="2">Belongs to the TMEM8 family.</text>
</comment>
<dbReference type="PANTHER" id="PTHR14319:SF7">
    <property type="entry name" value="POST-GPI ATTACHMENT TO PROTEINS FACTOR 6"/>
    <property type="match status" value="1"/>
</dbReference>
<comment type="subcellular location">
    <subcellularLocation>
        <location evidence="1">Cell membrane</location>
        <topology evidence="1">Multi-pass membrane protein</topology>
    </subcellularLocation>
</comment>
<comment type="caution">
    <text evidence="7">The sequence shown here is derived from an EMBL/GenBank/DDBJ whole genome shotgun (WGS) entry which is preliminary data.</text>
</comment>
<evidence type="ECO:0000256" key="3">
    <source>
        <dbReference type="ARBA" id="ARBA00022475"/>
    </source>
</evidence>
<keyword evidence="4" id="KW-0812">Transmembrane</keyword>
<keyword evidence="8" id="KW-1185">Reference proteome</keyword>